<evidence type="ECO:0000256" key="1">
    <source>
        <dbReference type="SAM" id="Phobius"/>
    </source>
</evidence>
<feature type="transmembrane region" description="Helical" evidence="1">
    <location>
        <begin position="95"/>
        <end position="114"/>
    </location>
</feature>
<reference evidence="3 4" key="1">
    <citation type="journal article" date="2011" name="Syst. Appl. Microbiol.">
        <title>Defluviimonas denitrificans gen. nov., sp. nov., and Pararhodobacter aggregans gen. nov., sp. nov., non-phototrophic Rhodobacteraceae from the biofilter of a marine aquaculture.</title>
        <authorList>
            <person name="Foesel B.U."/>
            <person name="Drake H.L."/>
            <person name="Schramm A."/>
        </authorList>
    </citation>
    <scope>NUCLEOTIDE SEQUENCE [LARGE SCALE GENOMIC DNA]</scope>
    <source>
        <strain evidence="3 4">D1-19</strain>
    </source>
</reference>
<sequence length="295" mass="30378">MPRHQTLALLGVILASVGFGLVPLFARSLTDQGMAPHAVALYRYTLATLLLAPLAWRWRHRGRVLAWGLAAGLLMGLGWAAYVRAVEVVPVSTAGVLYMTYPAFALAFAWALFGERPQARAIVAALVILGAAALVTGPGNVEPQHLPALLMSLAAPAGFGLGIAVLVHRLPEVPALVRIGIVSAGSVLGLAPLALATPVEALLPVDAAGWGMVAGIGLGTALIPQLLYTICSPVVGTARTAVAGSVELPVMFAIGWFAFGEALGPPQWIACALVLGAILLSPARRPRSVAGAVEP</sequence>
<comment type="caution">
    <text evidence="3">The sequence shown here is derived from an EMBL/GenBank/DDBJ whole genome shotgun (WGS) entry which is preliminary data.</text>
</comment>
<feature type="transmembrane region" description="Helical" evidence="1">
    <location>
        <begin position="207"/>
        <end position="228"/>
    </location>
</feature>
<keyword evidence="1" id="KW-0812">Transmembrane</keyword>
<dbReference type="Pfam" id="PF00892">
    <property type="entry name" value="EamA"/>
    <property type="match status" value="1"/>
</dbReference>
<dbReference type="EMBL" id="QDDR01000003">
    <property type="protein sequence ID" value="PVE48033.1"/>
    <property type="molecule type" value="Genomic_DNA"/>
</dbReference>
<dbReference type="AlphaFoldDB" id="A0A2T7UTF3"/>
<dbReference type="PANTHER" id="PTHR22911:SF137">
    <property type="entry name" value="SOLUTE CARRIER FAMILY 35 MEMBER G2-RELATED"/>
    <property type="match status" value="1"/>
</dbReference>
<feature type="transmembrane region" description="Helical" evidence="1">
    <location>
        <begin position="147"/>
        <end position="168"/>
    </location>
</feature>
<feature type="transmembrane region" description="Helical" evidence="1">
    <location>
        <begin position="64"/>
        <end position="83"/>
    </location>
</feature>
<keyword evidence="1" id="KW-0472">Membrane</keyword>
<evidence type="ECO:0000313" key="3">
    <source>
        <dbReference type="EMBL" id="PVE48033.1"/>
    </source>
</evidence>
<feature type="transmembrane region" description="Helical" evidence="1">
    <location>
        <begin position="175"/>
        <end position="195"/>
    </location>
</feature>
<organism evidence="3 4">
    <name type="scientific">Pararhodobacter aggregans</name>
    <dbReference type="NCBI Taxonomy" id="404875"/>
    <lineage>
        <taxon>Bacteria</taxon>
        <taxon>Pseudomonadati</taxon>
        <taxon>Pseudomonadota</taxon>
        <taxon>Alphaproteobacteria</taxon>
        <taxon>Rhodobacterales</taxon>
        <taxon>Paracoccaceae</taxon>
        <taxon>Pararhodobacter</taxon>
    </lineage>
</organism>
<name>A0A2T7UTF3_9RHOB</name>
<proteinExistence type="predicted"/>
<dbReference type="Proteomes" id="UP000244810">
    <property type="component" value="Unassembled WGS sequence"/>
</dbReference>
<dbReference type="InterPro" id="IPR000620">
    <property type="entry name" value="EamA_dom"/>
</dbReference>
<keyword evidence="1" id="KW-1133">Transmembrane helix</keyword>
<feature type="transmembrane region" description="Helical" evidence="1">
    <location>
        <begin position="38"/>
        <end position="57"/>
    </location>
</feature>
<dbReference type="InterPro" id="IPR037185">
    <property type="entry name" value="EmrE-like"/>
</dbReference>
<feature type="transmembrane region" description="Helical" evidence="1">
    <location>
        <begin position="265"/>
        <end position="283"/>
    </location>
</feature>
<gene>
    <name evidence="3" type="ORF">DDE23_07790</name>
</gene>
<feature type="transmembrane region" description="Helical" evidence="1">
    <location>
        <begin position="121"/>
        <end position="141"/>
    </location>
</feature>
<feature type="domain" description="EamA" evidence="2">
    <location>
        <begin position="7"/>
        <end position="136"/>
    </location>
</feature>
<dbReference type="GO" id="GO:0016020">
    <property type="term" value="C:membrane"/>
    <property type="evidence" value="ECO:0007669"/>
    <property type="project" value="InterPro"/>
</dbReference>
<dbReference type="OrthoDB" id="6105449at2"/>
<feature type="transmembrane region" description="Helical" evidence="1">
    <location>
        <begin position="240"/>
        <end position="259"/>
    </location>
</feature>
<dbReference type="PANTHER" id="PTHR22911">
    <property type="entry name" value="ACYL-MALONYL CONDENSING ENZYME-RELATED"/>
    <property type="match status" value="1"/>
</dbReference>
<evidence type="ECO:0000313" key="4">
    <source>
        <dbReference type="Proteomes" id="UP000244810"/>
    </source>
</evidence>
<feature type="transmembrane region" description="Helical" evidence="1">
    <location>
        <begin position="7"/>
        <end position="26"/>
    </location>
</feature>
<evidence type="ECO:0000259" key="2">
    <source>
        <dbReference type="Pfam" id="PF00892"/>
    </source>
</evidence>
<accession>A0A2T7UTF3</accession>
<dbReference type="RefSeq" id="WP_107751407.1">
    <property type="nucleotide sequence ID" value="NZ_QBKF01000004.1"/>
</dbReference>
<keyword evidence="4" id="KW-1185">Reference proteome</keyword>
<protein>
    <submittedName>
        <fullName evidence="3">EamA/RhaT family transporter</fullName>
    </submittedName>
</protein>
<dbReference type="SUPFAM" id="SSF103481">
    <property type="entry name" value="Multidrug resistance efflux transporter EmrE"/>
    <property type="match status" value="2"/>
</dbReference>